<feature type="non-terminal residue" evidence="2">
    <location>
        <position position="1"/>
    </location>
</feature>
<name>A0A0K2U109_LEPSM</name>
<evidence type="ECO:0000256" key="1">
    <source>
        <dbReference type="SAM" id="Phobius"/>
    </source>
</evidence>
<dbReference type="EMBL" id="HACA01014271">
    <property type="protein sequence ID" value="CDW31632.1"/>
    <property type="molecule type" value="Transcribed_RNA"/>
</dbReference>
<protein>
    <submittedName>
        <fullName evidence="2">Uncharacterized protein</fullName>
    </submittedName>
</protein>
<organism evidence="2">
    <name type="scientific">Lepeophtheirus salmonis</name>
    <name type="common">Salmon louse</name>
    <name type="synonym">Caligus salmonis</name>
    <dbReference type="NCBI Taxonomy" id="72036"/>
    <lineage>
        <taxon>Eukaryota</taxon>
        <taxon>Metazoa</taxon>
        <taxon>Ecdysozoa</taxon>
        <taxon>Arthropoda</taxon>
        <taxon>Crustacea</taxon>
        <taxon>Multicrustacea</taxon>
        <taxon>Hexanauplia</taxon>
        <taxon>Copepoda</taxon>
        <taxon>Siphonostomatoida</taxon>
        <taxon>Caligidae</taxon>
        <taxon>Lepeophtheirus</taxon>
    </lineage>
</organism>
<keyword evidence="1" id="KW-0812">Transmembrane</keyword>
<keyword evidence="1" id="KW-1133">Transmembrane helix</keyword>
<keyword evidence="1" id="KW-0472">Membrane</keyword>
<dbReference type="AlphaFoldDB" id="A0A0K2U109"/>
<reference evidence="2" key="1">
    <citation type="submission" date="2014-05" db="EMBL/GenBank/DDBJ databases">
        <authorList>
            <person name="Chronopoulou M."/>
        </authorList>
    </citation>
    <scope>NUCLEOTIDE SEQUENCE</scope>
    <source>
        <tissue evidence="2">Whole organism</tissue>
    </source>
</reference>
<accession>A0A0K2U109</accession>
<evidence type="ECO:0000313" key="2">
    <source>
        <dbReference type="EMBL" id="CDW31632.1"/>
    </source>
</evidence>
<feature type="transmembrane region" description="Helical" evidence="1">
    <location>
        <begin position="12"/>
        <end position="36"/>
    </location>
</feature>
<sequence length="109" mass="12819">HRCQGNKFFQIIRIFFEILLCNVVFVSATITINNIIGSPYIKTKISLPLDPNKAYYERFNYARKFGNYGENLINLNGRFANISPNNVPNLINSRSSYQQRPQFFPRYIY</sequence>
<proteinExistence type="predicted"/>